<dbReference type="InterPro" id="IPR032466">
    <property type="entry name" value="Metal_Hydrolase"/>
</dbReference>
<dbReference type="HOGENOM" id="CLU_742371_0_0_1"/>
<dbReference type="Gene3D" id="1.10.10.60">
    <property type="entry name" value="Homeodomain-like"/>
    <property type="match status" value="1"/>
</dbReference>
<proteinExistence type="inferred from homology"/>
<evidence type="ECO:0000256" key="2">
    <source>
        <dbReference type="SAM" id="MobiDB-lite"/>
    </source>
</evidence>
<feature type="compositionally biased region" description="Basic and acidic residues" evidence="2">
    <location>
        <begin position="177"/>
        <end position="187"/>
    </location>
</feature>
<reference evidence="4" key="1">
    <citation type="journal article" date="2012" name="Nature">
        <title>The oyster genome reveals stress adaptation and complexity of shell formation.</title>
        <authorList>
            <person name="Zhang G."/>
            <person name="Fang X."/>
            <person name="Guo X."/>
            <person name="Li L."/>
            <person name="Luo R."/>
            <person name="Xu F."/>
            <person name="Yang P."/>
            <person name="Zhang L."/>
            <person name="Wang X."/>
            <person name="Qi H."/>
            <person name="Xiong Z."/>
            <person name="Que H."/>
            <person name="Xie Y."/>
            <person name="Holland P.W."/>
            <person name="Paps J."/>
            <person name="Zhu Y."/>
            <person name="Wu F."/>
            <person name="Chen Y."/>
            <person name="Wang J."/>
            <person name="Peng C."/>
            <person name="Meng J."/>
            <person name="Yang L."/>
            <person name="Liu J."/>
            <person name="Wen B."/>
            <person name="Zhang N."/>
            <person name="Huang Z."/>
            <person name="Zhu Q."/>
            <person name="Feng Y."/>
            <person name="Mount A."/>
            <person name="Hedgecock D."/>
            <person name="Xu Z."/>
            <person name="Liu Y."/>
            <person name="Domazet-Loso T."/>
            <person name="Du Y."/>
            <person name="Sun X."/>
            <person name="Zhang S."/>
            <person name="Liu B."/>
            <person name="Cheng P."/>
            <person name="Jiang X."/>
            <person name="Li J."/>
            <person name="Fan D."/>
            <person name="Wang W."/>
            <person name="Fu W."/>
            <person name="Wang T."/>
            <person name="Wang B."/>
            <person name="Zhang J."/>
            <person name="Peng Z."/>
            <person name="Li Y."/>
            <person name="Li N."/>
            <person name="Wang J."/>
            <person name="Chen M."/>
            <person name="He Y."/>
            <person name="Tan F."/>
            <person name="Song X."/>
            <person name="Zheng Q."/>
            <person name="Huang R."/>
            <person name="Yang H."/>
            <person name="Du X."/>
            <person name="Chen L."/>
            <person name="Yang M."/>
            <person name="Gaffney P.M."/>
            <person name="Wang S."/>
            <person name="Luo L."/>
            <person name="She Z."/>
            <person name="Ming Y."/>
            <person name="Huang W."/>
            <person name="Zhang S."/>
            <person name="Huang B."/>
            <person name="Zhang Y."/>
            <person name="Qu T."/>
            <person name="Ni P."/>
            <person name="Miao G."/>
            <person name="Wang J."/>
            <person name="Wang Q."/>
            <person name="Steinberg C.E."/>
            <person name="Wang H."/>
            <person name="Li N."/>
            <person name="Qian L."/>
            <person name="Zhang G."/>
            <person name="Li Y."/>
            <person name="Yang H."/>
            <person name="Liu X."/>
            <person name="Wang J."/>
            <person name="Yin Y."/>
            <person name="Wang J."/>
        </authorList>
    </citation>
    <scope>NUCLEOTIDE SEQUENCE [LARGE SCALE GENOMIC DNA]</scope>
    <source>
        <strain evidence="4">05x7-T-G4-1.051#20</strain>
    </source>
</reference>
<accession>K1RC34</accession>
<feature type="domain" description="Myb/SANT-like DNA-binding" evidence="3">
    <location>
        <begin position="71"/>
        <end position="157"/>
    </location>
</feature>
<dbReference type="SUPFAM" id="SSF51556">
    <property type="entry name" value="Metallo-dependent hydrolases"/>
    <property type="match status" value="1"/>
</dbReference>
<gene>
    <name evidence="4" type="ORF">CGI_10026797</name>
</gene>
<name>K1RC34_MAGGI</name>
<feature type="region of interest" description="Disordered" evidence="2">
    <location>
        <begin position="167"/>
        <end position="201"/>
    </location>
</feature>
<dbReference type="InterPro" id="IPR044822">
    <property type="entry name" value="Myb_DNA-bind_4"/>
</dbReference>
<dbReference type="PANTHER" id="PTHR46363">
    <property type="entry name" value="DEOXYRIBONUCLEASE TATDN2-RELATED"/>
    <property type="match status" value="1"/>
</dbReference>
<dbReference type="GO" id="GO:0016788">
    <property type="term" value="F:hydrolase activity, acting on ester bonds"/>
    <property type="evidence" value="ECO:0007669"/>
    <property type="project" value="InterPro"/>
</dbReference>
<dbReference type="Gene3D" id="3.20.20.140">
    <property type="entry name" value="Metal-dependent hydrolases"/>
    <property type="match status" value="1"/>
</dbReference>
<evidence type="ECO:0000313" key="4">
    <source>
        <dbReference type="EMBL" id="EKC41204.1"/>
    </source>
</evidence>
<dbReference type="Pfam" id="PF01026">
    <property type="entry name" value="TatD_DNase"/>
    <property type="match status" value="1"/>
</dbReference>
<dbReference type="InParanoid" id="K1RC34"/>
<comment type="similarity">
    <text evidence="1">Belongs to the metallo-dependent hydrolases superfamily. TatD-type hydrolase family.</text>
</comment>
<dbReference type="AlphaFoldDB" id="K1RC34"/>
<protein>
    <recommendedName>
        <fullName evidence="3">Myb/SANT-like DNA-binding domain-containing protein</fullName>
    </recommendedName>
</protein>
<organism evidence="4">
    <name type="scientific">Magallana gigas</name>
    <name type="common">Pacific oyster</name>
    <name type="synonym">Crassostrea gigas</name>
    <dbReference type="NCBI Taxonomy" id="29159"/>
    <lineage>
        <taxon>Eukaryota</taxon>
        <taxon>Metazoa</taxon>
        <taxon>Spiralia</taxon>
        <taxon>Lophotrochozoa</taxon>
        <taxon>Mollusca</taxon>
        <taxon>Bivalvia</taxon>
        <taxon>Autobranchia</taxon>
        <taxon>Pteriomorphia</taxon>
        <taxon>Ostreida</taxon>
        <taxon>Ostreoidea</taxon>
        <taxon>Ostreidae</taxon>
        <taxon>Magallana</taxon>
    </lineage>
</organism>
<evidence type="ECO:0000259" key="3">
    <source>
        <dbReference type="Pfam" id="PF13837"/>
    </source>
</evidence>
<dbReference type="PANTHER" id="PTHR46363:SF1">
    <property type="entry name" value="DEOXYRIBONUCLEASE TATDN2-RELATED"/>
    <property type="match status" value="1"/>
</dbReference>
<dbReference type="EMBL" id="JH823249">
    <property type="protein sequence ID" value="EKC41204.1"/>
    <property type="molecule type" value="Genomic_DNA"/>
</dbReference>
<evidence type="ECO:0000256" key="1">
    <source>
        <dbReference type="ARBA" id="ARBA00009275"/>
    </source>
</evidence>
<dbReference type="Pfam" id="PF13837">
    <property type="entry name" value="Myb_DNA-bind_4"/>
    <property type="match status" value="1"/>
</dbReference>
<dbReference type="InterPro" id="IPR001130">
    <property type="entry name" value="TatD-like"/>
</dbReference>
<sequence length="373" mass="42027">MATNAQNRATLFECDTCHRLFRDMEEFANHACDDPGSGGYDVQTLQLEDESLDLEGEDGRPIEIAPDSSVLWTRPATLLLISQYRENEELVTSGKLRKKALWNKIAKVLREKGNCNFSAVQVEGRWKTLMRGLKNVKDHNKKSGAERRNHPYEEELEFMAAKPNVQPECVVGTENKSSPETKSSKEESDSEDSQVPVVDSSTEDEFTMIDVSYGSDVEVCNEKIITVNEAFDSHFHLDRTSFRIWKKSSGKYVDDLISYNLSGNQHPQLEVSVSGGVIVYSEPSTHQDIVSVKRPWGVAVGVHPKHIKEFSSDRFLHTEELLNRPHVVALGKVGLDRTVPVKLCRRQEAVLPQVLTLSRKDNSSRSALAWNSR</sequence>